<evidence type="ECO:0000313" key="7">
    <source>
        <dbReference type="EMBL" id="PIE20366.1"/>
    </source>
</evidence>
<dbReference type="GO" id="GO:0016212">
    <property type="term" value="F:kynurenine-oxoglutarate transaminase activity"/>
    <property type="evidence" value="ECO:0007669"/>
    <property type="project" value="TreeGrafter"/>
</dbReference>
<keyword evidence="3 7" id="KW-0032">Aminotransferase</keyword>
<evidence type="ECO:0000256" key="1">
    <source>
        <dbReference type="ARBA" id="ARBA00001933"/>
    </source>
</evidence>
<dbReference type="NCBIfam" id="NF006569">
    <property type="entry name" value="PRK09082.1"/>
    <property type="match status" value="1"/>
</dbReference>
<dbReference type="InterPro" id="IPR004839">
    <property type="entry name" value="Aminotransferase_I/II_large"/>
</dbReference>
<evidence type="ECO:0000256" key="5">
    <source>
        <dbReference type="ARBA" id="ARBA00022898"/>
    </source>
</evidence>
<comment type="cofactor">
    <cofactor evidence="1">
        <name>pyridoxal 5'-phosphate</name>
        <dbReference type="ChEBI" id="CHEBI:597326"/>
    </cofactor>
</comment>
<reference evidence="7 8" key="1">
    <citation type="submission" date="2017-10" db="EMBL/GenBank/DDBJ databases">
        <title>Novel microbial diversity and functional potential in the marine mammal oral microbiome.</title>
        <authorList>
            <person name="Dudek N.K."/>
            <person name="Sun C.L."/>
            <person name="Burstein D."/>
            <person name="Kantor R.S."/>
            <person name="Aliaga Goltsman D.S."/>
            <person name="Bik E.M."/>
            <person name="Thomas B.C."/>
            <person name="Banfield J.F."/>
            <person name="Relman D.A."/>
        </authorList>
    </citation>
    <scope>NUCLEOTIDE SEQUENCE [LARGE SCALE GENOMIC DNA]</scope>
    <source>
        <strain evidence="7">DOLJORAL78_49_30</strain>
    </source>
</reference>
<evidence type="ECO:0000259" key="6">
    <source>
        <dbReference type="Pfam" id="PF00155"/>
    </source>
</evidence>
<dbReference type="SUPFAM" id="SSF53383">
    <property type="entry name" value="PLP-dependent transferases"/>
    <property type="match status" value="1"/>
</dbReference>
<dbReference type="Gene3D" id="3.90.1150.10">
    <property type="entry name" value="Aspartate Aminotransferase, domain 1"/>
    <property type="match status" value="1"/>
</dbReference>
<dbReference type="Pfam" id="PF00155">
    <property type="entry name" value="Aminotran_1_2"/>
    <property type="match status" value="1"/>
</dbReference>
<dbReference type="InterPro" id="IPR015422">
    <property type="entry name" value="PyrdxlP-dep_Trfase_small"/>
</dbReference>
<dbReference type="FunFam" id="3.40.640.10:FF:000033">
    <property type="entry name" value="Aspartate aminotransferase"/>
    <property type="match status" value="1"/>
</dbReference>
<evidence type="ECO:0000313" key="8">
    <source>
        <dbReference type="Proteomes" id="UP000242733"/>
    </source>
</evidence>
<proteinExistence type="inferred from homology"/>
<name>A0A2G6JAD5_NEPCE</name>
<dbReference type="EMBL" id="PDSG01000008">
    <property type="protein sequence ID" value="PIE20366.1"/>
    <property type="molecule type" value="Genomic_DNA"/>
</dbReference>
<organism evidence="7 8">
    <name type="scientific">Neptuniibacter caesariensis</name>
    <dbReference type="NCBI Taxonomy" id="207954"/>
    <lineage>
        <taxon>Bacteria</taxon>
        <taxon>Pseudomonadati</taxon>
        <taxon>Pseudomonadota</taxon>
        <taxon>Gammaproteobacteria</taxon>
        <taxon>Oceanospirillales</taxon>
        <taxon>Oceanospirillaceae</taxon>
        <taxon>Neptuniibacter</taxon>
    </lineage>
</organism>
<gene>
    <name evidence="7" type="ORF">CSA61_02200</name>
</gene>
<accession>A0A2G6JAD5</accession>
<comment type="similarity">
    <text evidence="2">Belongs to the class-I pyridoxal-phosphate-dependent aminotransferase family.</text>
</comment>
<dbReference type="PANTHER" id="PTHR43807:SF20">
    <property type="entry name" value="FI04487P"/>
    <property type="match status" value="1"/>
</dbReference>
<dbReference type="CDD" id="cd00609">
    <property type="entry name" value="AAT_like"/>
    <property type="match status" value="1"/>
</dbReference>
<comment type="caution">
    <text evidence="7">The sequence shown here is derived from an EMBL/GenBank/DDBJ whole genome shotgun (WGS) entry which is preliminary data.</text>
</comment>
<evidence type="ECO:0000256" key="4">
    <source>
        <dbReference type="ARBA" id="ARBA00022679"/>
    </source>
</evidence>
<dbReference type="InterPro" id="IPR015421">
    <property type="entry name" value="PyrdxlP-dep_Trfase_major"/>
</dbReference>
<dbReference type="InterPro" id="IPR015424">
    <property type="entry name" value="PyrdxlP-dep_Trfase"/>
</dbReference>
<keyword evidence="4 7" id="KW-0808">Transferase</keyword>
<feature type="domain" description="Aminotransferase class I/classII large" evidence="6">
    <location>
        <begin position="28"/>
        <end position="370"/>
    </location>
</feature>
<dbReference type="GO" id="GO:0030170">
    <property type="term" value="F:pyridoxal phosphate binding"/>
    <property type="evidence" value="ECO:0007669"/>
    <property type="project" value="InterPro"/>
</dbReference>
<evidence type="ECO:0000256" key="2">
    <source>
        <dbReference type="ARBA" id="ARBA00007441"/>
    </source>
</evidence>
<dbReference type="PANTHER" id="PTHR43807">
    <property type="entry name" value="FI04487P"/>
    <property type="match status" value="1"/>
</dbReference>
<keyword evidence="5" id="KW-0663">Pyridoxal phosphate</keyword>
<dbReference type="Proteomes" id="UP000242733">
    <property type="component" value="Unassembled WGS sequence"/>
</dbReference>
<protein>
    <submittedName>
        <fullName evidence="7">Aminotransferase</fullName>
    </submittedName>
</protein>
<sequence>MDYPSSKLPAVGLTIFSQMTALAQQHKAINLSQGFPDFAGPKPLLDAVAKHIAQGANQYAPMAGLPELCHAIARKIQDCYGRTVDAATEVTVTSGATEAIFAAISATVSAGDEVIVFDPAYDSYEPAVVLCGAKTVHIPLLPPSFAIDFQRLQEAITPRTRMIIFNSPHNPTGSVLSEDDIRQIEALVAGTNILLLSDEVYEHIVFDGQEQQSFNRSAALAERSFIISSFGKTYHITGWKVGYCIAPEPLMSEFRKVHQYLTFSTATPLQKAIAEYMAMGTDHEQALSGFYQAKRDLVNERLVASRFTLTPAAGTYFQLLDYTGISELPDQEFVLWLLKESGVATIPLSPFYADGRQTGMVRLCFAKGTDTLEIATEKLCRI</sequence>
<evidence type="ECO:0000256" key="3">
    <source>
        <dbReference type="ARBA" id="ARBA00022576"/>
    </source>
</evidence>
<dbReference type="InterPro" id="IPR051326">
    <property type="entry name" value="Kynurenine-oxoglutarate_AT"/>
</dbReference>
<dbReference type="GO" id="GO:0005737">
    <property type="term" value="C:cytoplasm"/>
    <property type="evidence" value="ECO:0007669"/>
    <property type="project" value="TreeGrafter"/>
</dbReference>
<dbReference type="Gene3D" id="3.40.640.10">
    <property type="entry name" value="Type I PLP-dependent aspartate aminotransferase-like (Major domain)"/>
    <property type="match status" value="1"/>
</dbReference>
<dbReference type="AlphaFoldDB" id="A0A2G6JAD5"/>